<name>A0A0D6JG00_9HYPH</name>
<feature type="chain" id="PRO_5002306170" description="Pentapeptide MXKDX repeat protein" evidence="2">
    <location>
        <begin position="26"/>
        <end position="81"/>
    </location>
</feature>
<protein>
    <recommendedName>
        <fullName evidence="5">Pentapeptide MXKDX repeat protein</fullName>
    </recommendedName>
</protein>
<evidence type="ECO:0008006" key="5">
    <source>
        <dbReference type="Google" id="ProtNLM"/>
    </source>
</evidence>
<evidence type="ECO:0000256" key="1">
    <source>
        <dbReference type="SAM" id="MobiDB-lite"/>
    </source>
</evidence>
<dbReference type="Proteomes" id="UP000033187">
    <property type="component" value="Chromosome 1"/>
</dbReference>
<dbReference type="KEGG" id="fiy:BN1229_v1_1993"/>
<gene>
    <name evidence="3" type="ORF">YBN1229_v1_1993</name>
</gene>
<dbReference type="RefSeq" id="WP_046478075.1">
    <property type="nucleotide sequence ID" value="NZ_LN829118.1"/>
</dbReference>
<accession>A0A0D6JG00</accession>
<dbReference type="EMBL" id="LN829119">
    <property type="protein sequence ID" value="CPR19072.1"/>
    <property type="molecule type" value="Genomic_DNA"/>
</dbReference>
<evidence type="ECO:0000313" key="3">
    <source>
        <dbReference type="EMBL" id="CPR19072.1"/>
    </source>
</evidence>
<feature type="signal peptide" evidence="2">
    <location>
        <begin position="1"/>
        <end position="25"/>
    </location>
</feature>
<keyword evidence="4" id="KW-1185">Reference proteome</keyword>
<feature type="region of interest" description="Disordered" evidence="1">
    <location>
        <begin position="28"/>
        <end position="81"/>
    </location>
</feature>
<reference evidence="4" key="1">
    <citation type="submission" date="2015-02" db="EMBL/GenBank/DDBJ databases">
        <authorList>
            <person name="Chooi Y.-H."/>
        </authorList>
    </citation>
    <scope>NUCLEOTIDE SEQUENCE [LARGE SCALE GENOMIC DNA]</scope>
    <source>
        <strain evidence="4">strain Y</strain>
    </source>
</reference>
<sequence length="81" mass="8933">MKLPNILAAGVTAFFLTFSTTPTLAADSAKAVEAHAHDDNSKDHKDHEHDHKEGEATHHDEAGHTHKEGEEKHDHKDGNHK</sequence>
<dbReference type="AlphaFoldDB" id="A0A0D6JG00"/>
<dbReference type="KEGG" id="fil:BN1229_v1_1989"/>
<keyword evidence="2" id="KW-0732">Signal</keyword>
<organism evidence="3 4">
    <name type="scientific">Candidatus Filomicrobium marinum</name>
    <dbReference type="NCBI Taxonomy" id="1608628"/>
    <lineage>
        <taxon>Bacteria</taxon>
        <taxon>Pseudomonadati</taxon>
        <taxon>Pseudomonadota</taxon>
        <taxon>Alphaproteobacteria</taxon>
        <taxon>Hyphomicrobiales</taxon>
        <taxon>Hyphomicrobiaceae</taxon>
        <taxon>Filomicrobium</taxon>
    </lineage>
</organism>
<feature type="compositionally biased region" description="Basic and acidic residues" evidence="1">
    <location>
        <begin position="30"/>
        <end position="81"/>
    </location>
</feature>
<evidence type="ECO:0000256" key="2">
    <source>
        <dbReference type="SAM" id="SignalP"/>
    </source>
</evidence>
<evidence type="ECO:0000313" key="4">
    <source>
        <dbReference type="Proteomes" id="UP000033187"/>
    </source>
</evidence>
<proteinExistence type="predicted"/>